<keyword evidence="3" id="KW-0106">Calcium</keyword>
<evidence type="ECO:0000256" key="1">
    <source>
        <dbReference type="ARBA" id="ARBA00022692"/>
    </source>
</evidence>
<accession>A0AAV2QS05</accession>
<dbReference type="GO" id="GO:0016020">
    <property type="term" value="C:membrane"/>
    <property type="evidence" value="ECO:0007669"/>
    <property type="project" value="InterPro"/>
</dbReference>
<dbReference type="InterPro" id="IPR002126">
    <property type="entry name" value="Cadherin-like_dom"/>
</dbReference>
<comment type="caution">
    <text evidence="5">The sequence shown here is derived from an EMBL/GenBank/DDBJ whole genome shotgun (WGS) entry which is preliminary data.</text>
</comment>
<feature type="non-terminal residue" evidence="5">
    <location>
        <position position="1"/>
    </location>
</feature>
<dbReference type="GO" id="GO:0007156">
    <property type="term" value="P:homophilic cell adhesion via plasma membrane adhesion molecules"/>
    <property type="evidence" value="ECO:0007669"/>
    <property type="project" value="InterPro"/>
</dbReference>
<name>A0AAV2QS05_MEGNR</name>
<dbReference type="AlphaFoldDB" id="A0AAV2QS05"/>
<evidence type="ECO:0000259" key="4">
    <source>
        <dbReference type="PROSITE" id="PS50268"/>
    </source>
</evidence>
<dbReference type="PROSITE" id="PS50268">
    <property type="entry name" value="CADHERIN_2"/>
    <property type="match status" value="2"/>
</dbReference>
<dbReference type="Gene3D" id="2.60.40.60">
    <property type="entry name" value="Cadherins"/>
    <property type="match status" value="2"/>
</dbReference>
<dbReference type="CDD" id="cd11304">
    <property type="entry name" value="Cadherin_repeat"/>
    <property type="match status" value="1"/>
</dbReference>
<feature type="non-terminal residue" evidence="5">
    <location>
        <position position="160"/>
    </location>
</feature>
<reference evidence="5 6" key="1">
    <citation type="submission" date="2024-05" db="EMBL/GenBank/DDBJ databases">
        <authorList>
            <person name="Wallberg A."/>
        </authorList>
    </citation>
    <scope>NUCLEOTIDE SEQUENCE [LARGE SCALE GENOMIC DNA]</scope>
</reference>
<evidence type="ECO:0000313" key="5">
    <source>
        <dbReference type="EMBL" id="CAL4098367.1"/>
    </source>
</evidence>
<dbReference type="FunFam" id="2.60.40.60:FF:000104">
    <property type="entry name" value="cadherin-23 isoform X1"/>
    <property type="match status" value="1"/>
</dbReference>
<feature type="domain" description="Cadherin" evidence="4">
    <location>
        <begin position="1"/>
        <end position="49"/>
    </location>
</feature>
<evidence type="ECO:0000256" key="2">
    <source>
        <dbReference type="ARBA" id="ARBA00022989"/>
    </source>
</evidence>
<dbReference type="PANTHER" id="PTHR24026">
    <property type="entry name" value="FAT ATYPICAL CADHERIN-RELATED"/>
    <property type="match status" value="1"/>
</dbReference>
<dbReference type="Proteomes" id="UP001497623">
    <property type="component" value="Unassembled WGS sequence"/>
</dbReference>
<dbReference type="PRINTS" id="PR00205">
    <property type="entry name" value="CADHERIN"/>
</dbReference>
<sequence length="160" mass="17320">YEDPRMREGFNFTLQVTDRGRGGWSDSRHTDEASIVVRLQDVNDNAPVFANPHVNLTVPEDMSTGTLLTTIAATDADMGGQQGVDYRLVGGWGALRVDRGGEVVLWRPLDREGEVGAVGKALIVAEDRGRPPLSATATLTLTLTDVNDTPPRLLVSVKTH</sequence>
<keyword evidence="6" id="KW-1185">Reference proteome</keyword>
<dbReference type="SMART" id="SM00112">
    <property type="entry name" value="CA"/>
    <property type="match status" value="1"/>
</dbReference>
<keyword evidence="2" id="KW-1133">Transmembrane helix</keyword>
<evidence type="ECO:0000256" key="3">
    <source>
        <dbReference type="PROSITE-ProRule" id="PRU00043"/>
    </source>
</evidence>
<organism evidence="5 6">
    <name type="scientific">Meganyctiphanes norvegica</name>
    <name type="common">Northern krill</name>
    <name type="synonym">Thysanopoda norvegica</name>
    <dbReference type="NCBI Taxonomy" id="48144"/>
    <lineage>
        <taxon>Eukaryota</taxon>
        <taxon>Metazoa</taxon>
        <taxon>Ecdysozoa</taxon>
        <taxon>Arthropoda</taxon>
        <taxon>Crustacea</taxon>
        <taxon>Multicrustacea</taxon>
        <taxon>Malacostraca</taxon>
        <taxon>Eumalacostraca</taxon>
        <taxon>Eucarida</taxon>
        <taxon>Euphausiacea</taxon>
        <taxon>Euphausiidae</taxon>
        <taxon>Meganyctiphanes</taxon>
    </lineage>
</organism>
<dbReference type="EMBL" id="CAXKWB010010533">
    <property type="protein sequence ID" value="CAL4098367.1"/>
    <property type="molecule type" value="Genomic_DNA"/>
</dbReference>
<dbReference type="GO" id="GO:0005509">
    <property type="term" value="F:calcium ion binding"/>
    <property type="evidence" value="ECO:0007669"/>
    <property type="project" value="UniProtKB-UniRule"/>
</dbReference>
<feature type="domain" description="Cadherin" evidence="4">
    <location>
        <begin position="50"/>
        <end position="153"/>
    </location>
</feature>
<gene>
    <name evidence="5" type="ORF">MNOR_LOCUS16207</name>
</gene>
<evidence type="ECO:0000313" key="6">
    <source>
        <dbReference type="Proteomes" id="UP001497623"/>
    </source>
</evidence>
<keyword evidence="2" id="KW-0472">Membrane</keyword>
<protein>
    <recommendedName>
        <fullName evidence="4">Cadherin domain-containing protein</fullName>
    </recommendedName>
</protein>
<dbReference type="SUPFAM" id="SSF49313">
    <property type="entry name" value="Cadherin-like"/>
    <property type="match status" value="1"/>
</dbReference>
<proteinExistence type="predicted"/>
<keyword evidence="1" id="KW-0812">Transmembrane</keyword>
<dbReference type="InterPro" id="IPR015919">
    <property type="entry name" value="Cadherin-like_sf"/>
</dbReference>
<dbReference type="Pfam" id="PF00028">
    <property type="entry name" value="Cadherin"/>
    <property type="match status" value="1"/>
</dbReference>